<evidence type="ECO:0000313" key="3">
    <source>
        <dbReference type="Proteomes" id="UP001501371"/>
    </source>
</evidence>
<feature type="compositionally biased region" description="Basic and acidic residues" evidence="1">
    <location>
        <begin position="10"/>
        <end position="22"/>
    </location>
</feature>
<evidence type="ECO:0000256" key="1">
    <source>
        <dbReference type="SAM" id="MobiDB-lite"/>
    </source>
</evidence>
<protein>
    <submittedName>
        <fullName evidence="2">Uncharacterized protein</fullName>
    </submittedName>
</protein>
<dbReference type="Proteomes" id="UP001501371">
    <property type="component" value="Unassembled WGS sequence"/>
</dbReference>
<dbReference type="EMBL" id="BAAAKV010000042">
    <property type="protein sequence ID" value="GAA1182649.1"/>
    <property type="molecule type" value="Genomic_DNA"/>
</dbReference>
<feature type="region of interest" description="Disordered" evidence="1">
    <location>
        <begin position="1"/>
        <end position="25"/>
    </location>
</feature>
<comment type="caution">
    <text evidence="2">The sequence shown here is derived from an EMBL/GenBank/DDBJ whole genome shotgun (WGS) entry which is preliminary data.</text>
</comment>
<accession>A0ABN1UYW0</accession>
<keyword evidence="3" id="KW-1185">Reference proteome</keyword>
<organism evidence="2 3">
    <name type="scientific">Streptomyces hebeiensis</name>
    <dbReference type="NCBI Taxonomy" id="229486"/>
    <lineage>
        <taxon>Bacteria</taxon>
        <taxon>Bacillati</taxon>
        <taxon>Actinomycetota</taxon>
        <taxon>Actinomycetes</taxon>
        <taxon>Kitasatosporales</taxon>
        <taxon>Streptomycetaceae</taxon>
        <taxon>Streptomyces</taxon>
    </lineage>
</organism>
<evidence type="ECO:0000313" key="2">
    <source>
        <dbReference type="EMBL" id="GAA1182649.1"/>
    </source>
</evidence>
<proteinExistence type="predicted"/>
<reference evidence="2 3" key="1">
    <citation type="journal article" date="2019" name="Int. J. Syst. Evol. Microbiol.">
        <title>The Global Catalogue of Microorganisms (GCM) 10K type strain sequencing project: providing services to taxonomists for standard genome sequencing and annotation.</title>
        <authorList>
            <consortium name="The Broad Institute Genomics Platform"/>
            <consortium name="The Broad Institute Genome Sequencing Center for Infectious Disease"/>
            <person name="Wu L."/>
            <person name="Ma J."/>
        </authorList>
    </citation>
    <scope>NUCLEOTIDE SEQUENCE [LARGE SCALE GENOMIC DNA]</scope>
    <source>
        <strain evidence="2 3">JCM 12696</strain>
    </source>
</reference>
<name>A0ABN1UYW0_9ACTN</name>
<sequence length="103" mass="10679">MGSVSYSRLRARETREGGRTARDGVPAAREAALSGLFGRRSPGMRKGPRLRKDVGPFVTAVLTGFAVSDGGSAAGAASSGGGLRVCERARVFGKTWAPSLLRS</sequence>
<gene>
    <name evidence="2" type="ORF">GCM10009654_44920</name>
</gene>